<gene>
    <name evidence="1" type="ORF">EH240_21705</name>
</gene>
<evidence type="ECO:0000313" key="2">
    <source>
        <dbReference type="Proteomes" id="UP000273786"/>
    </source>
</evidence>
<sequence>MRAKLNIEAEVAALGDLSREELAAQWERIYRCAPPKGVRRELLIRAAAWHLQAKRLGGFSTETRRMLRSAIDRVEKKIADRDSQANVVDDDIKVTNAQKRKQALPGTRLVRDWNGKTHIVDVIEDGFVFEGKIYPSLSSIARKITGAHWSGPRFFGL</sequence>
<dbReference type="OrthoDB" id="284135at2"/>
<comment type="caution">
    <text evidence="1">The sequence shown here is derived from an EMBL/GenBank/DDBJ whole genome shotgun (WGS) entry which is preliminary data.</text>
</comment>
<reference evidence="1 2" key="1">
    <citation type="submission" date="2018-11" db="EMBL/GenBank/DDBJ databases">
        <title>the genome of Mesorhizobium tamadayense DSM 28320.</title>
        <authorList>
            <person name="Gao J."/>
        </authorList>
    </citation>
    <scope>NUCLEOTIDE SEQUENCE [LARGE SCALE GENOMIC DNA]</scope>
    <source>
        <strain evidence="1 2">DSM 28320</strain>
    </source>
</reference>
<organism evidence="1 2">
    <name type="scientific">Mesorhizobium tamadayense</name>
    <dbReference type="NCBI Taxonomy" id="425306"/>
    <lineage>
        <taxon>Bacteria</taxon>
        <taxon>Pseudomonadati</taxon>
        <taxon>Pseudomonadota</taxon>
        <taxon>Alphaproteobacteria</taxon>
        <taxon>Hyphomicrobiales</taxon>
        <taxon>Phyllobacteriaceae</taxon>
        <taxon>Mesorhizobium</taxon>
    </lineage>
</organism>
<keyword evidence="2" id="KW-1185">Reference proteome</keyword>
<protein>
    <submittedName>
        <fullName evidence="1">DUF2924 domain-containing protein</fullName>
    </submittedName>
</protein>
<name>A0A3P3FE30_9HYPH</name>
<dbReference type="AlphaFoldDB" id="A0A3P3FE30"/>
<dbReference type="Proteomes" id="UP000273786">
    <property type="component" value="Unassembled WGS sequence"/>
</dbReference>
<dbReference type="RefSeq" id="WP_125002501.1">
    <property type="nucleotide sequence ID" value="NZ_RQXT01000029.1"/>
</dbReference>
<dbReference type="Pfam" id="PF11149">
    <property type="entry name" value="DUF2924"/>
    <property type="match status" value="1"/>
</dbReference>
<evidence type="ECO:0000313" key="1">
    <source>
        <dbReference type="EMBL" id="RRH96944.1"/>
    </source>
</evidence>
<proteinExistence type="predicted"/>
<dbReference type="EMBL" id="RQXT01000029">
    <property type="protein sequence ID" value="RRH96944.1"/>
    <property type="molecule type" value="Genomic_DNA"/>
</dbReference>
<dbReference type="InterPro" id="IPR021322">
    <property type="entry name" value="DUF2924"/>
</dbReference>
<accession>A0A3P3FE30</accession>